<evidence type="ECO:0000313" key="4">
    <source>
        <dbReference type="Proteomes" id="UP001283361"/>
    </source>
</evidence>
<dbReference type="PANTHER" id="PTHR46599">
    <property type="entry name" value="PIGGYBAC TRANSPOSABLE ELEMENT-DERIVED PROTEIN 4"/>
    <property type="match status" value="1"/>
</dbReference>
<gene>
    <name evidence="3" type="ORF">RRG08_041649</name>
</gene>
<feature type="region of interest" description="Disordered" evidence="1">
    <location>
        <begin position="13"/>
        <end position="66"/>
    </location>
</feature>
<reference evidence="3" key="1">
    <citation type="journal article" date="2023" name="G3 (Bethesda)">
        <title>A reference genome for the long-term kleptoplast-retaining sea slug Elysia crispata morphotype clarki.</title>
        <authorList>
            <person name="Eastman K.E."/>
            <person name="Pendleton A.L."/>
            <person name="Shaikh M.A."/>
            <person name="Suttiyut T."/>
            <person name="Ogas R."/>
            <person name="Tomko P."/>
            <person name="Gavelis G."/>
            <person name="Widhalm J.R."/>
            <person name="Wisecaver J.H."/>
        </authorList>
    </citation>
    <scope>NUCLEOTIDE SEQUENCE</scope>
    <source>
        <strain evidence="3">ECLA1</strain>
    </source>
</reference>
<dbReference type="Proteomes" id="UP001283361">
    <property type="component" value="Unassembled WGS sequence"/>
</dbReference>
<accession>A0AAE1CVT2</accession>
<comment type="caution">
    <text evidence="3">The sequence shown here is derived from an EMBL/GenBank/DDBJ whole genome shotgun (WGS) entry which is preliminary data.</text>
</comment>
<evidence type="ECO:0000256" key="1">
    <source>
        <dbReference type="SAM" id="MobiDB-lite"/>
    </source>
</evidence>
<proteinExistence type="predicted"/>
<protein>
    <recommendedName>
        <fullName evidence="2">PiggyBac transposable element-derived protein domain-containing protein</fullName>
    </recommendedName>
</protein>
<dbReference type="InterPro" id="IPR029526">
    <property type="entry name" value="PGBD"/>
</dbReference>
<dbReference type="Pfam" id="PF13843">
    <property type="entry name" value="DDE_Tnp_1_7"/>
    <property type="match status" value="1"/>
</dbReference>
<keyword evidence="4" id="KW-1185">Reference proteome</keyword>
<evidence type="ECO:0000259" key="2">
    <source>
        <dbReference type="Pfam" id="PF13843"/>
    </source>
</evidence>
<dbReference type="PANTHER" id="PTHR46599:SF3">
    <property type="entry name" value="PIGGYBAC TRANSPOSABLE ELEMENT-DERIVED PROTEIN 4"/>
    <property type="match status" value="1"/>
</dbReference>
<dbReference type="AlphaFoldDB" id="A0AAE1CVT2"/>
<feature type="domain" description="PiggyBac transposable element-derived protein" evidence="2">
    <location>
        <begin position="104"/>
        <end position="449"/>
    </location>
</feature>
<dbReference type="EMBL" id="JAWDGP010006539">
    <property type="protein sequence ID" value="KAK3739328.1"/>
    <property type="molecule type" value="Genomic_DNA"/>
</dbReference>
<feature type="compositionally biased region" description="Acidic residues" evidence="1">
    <location>
        <begin position="26"/>
        <end position="61"/>
    </location>
</feature>
<evidence type="ECO:0000313" key="3">
    <source>
        <dbReference type="EMBL" id="KAK3739328.1"/>
    </source>
</evidence>
<sequence>MAFNFLNRICSQQPGVDVDDGLGTPVDEEEGDIDQESDRDLEENRDEIDSDLDLEDSDTDPEPLAGADGVFPWSDDLHDVEVGLFTSRTGPKIENFDLDHSSEPIEFFKLFIPDTFITTLATQTNLYATQQGAPASYKPVTEGELNIFLYINLMFGIHQLPSYLLYWSSDPLLHVPAVASVMSRNRYQQISRYFHLADSEAQPARNEPGFDPLYKIRPAIEQVEQACQTYYAPGCALAVDEAMIPFKGRLYFKQYIRNKPTPWGVKVWCCTESSTGYLTDFVFYTGKCDTPMPNGLGHHVVMSLTDRHLDKYHHVYMDNFFSSVTLARDLLNRSTYSCATTRPNRRHWPAELKGNLTVGQCKWRQVGNIVACVWRDKRIISTISTTASPRLDQAVLKDIPVSILCYNNNMAGVDLNDQLRSYYPIGRKSHKWWQSCFWYLLEVAVLNAYKIYKTTARPPGSKVLSHFQFHLKLARSLCKEGGRKKAAAEAGVAVAGLANQTPNAHRCVKLPGRKKQCYHSGRLG</sequence>
<organism evidence="3 4">
    <name type="scientific">Elysia crispata</name>
    <name type="common">lettuce slug</name>
    <dbReference type="NCBI Taxonomy" id="231223"/>
    <lineage>
        <taxon>Eukaryota</taxon>
        <taxon>Metazoa</taxon>
        <taxon>Spiralia</taxon>
        <taxon>Lophotrochozoa</taxon>
        <taxon>Mollusca</taxon>
        <taxon>Gastropoda</taxon>
        <taxon>Heterobranchia</taxon>
        <taxon>Euthyneura</taxon>
        <taxon>Panpulmonata</taxon>
        <taxon>Sacoglossa</taxon>
        <taxon>Placobranchoidea</taxon>
        <taxon>Plakobranchidae</taxon>
        <taxon>Elysia</taxon>
    </lineage>
</organism>
<name>A0AAE1CVT2_9GAST</name>